<dbReference type="RefSeq" id="WP_176785900.1">
    <property type="nucleotide sequence ID" value="NZ_FNCY01000012.1"/>
</dbReference>
<name>A0A1G8HFR7_9RHOO</name>
<proteinExistence type="inferred from homology"/>
<keyword evidence="6" id="KW-1185">Reference proteome</keyword>
<evidence type="ECO:0000256" key="2">
    <source>
        <dbReference type="ARBA" id="ARBA00007703"/>
    </source>
</evidence>
<feature type="region of interest" description="Disordered" evidence="4">
    <location>
        <begin position="137"/>
        <end position="162"/>
    </location>
</feature>
<sequence>MHKLSSTLISQLRDSLQSERDQFAAFVNVLEQEQDILKRGDTEALPKNVDIKDQLAERLGALAMQRNALLQQLGFPADRPGIEAFCANLPAEKYFATLWAEIIALATRAKEINRVSGALVDLRMHFNSQVLGALQGNPSSSSVYGPDGQTRPHNLGRLNDSA</sequence>
<evidence type="ECO:0000313" key="6">
    <source>
        <dbReference type="Proteomes" id="UP000198607"/>
    </source>
</evidence>
<dbReference type="InterPro" id="IPR007809">
    <property type="entry name" value="FlgN-like"/>
</dbReference>
<evidence type="ECO:0000256" key="1">
    <source>
        <dbReference type="ARBA" id="ARBA00002397"/>
    </source>
</evidence>
<keyword evidence="5" id="KW-0282">Flagellum</keyword>
<protein>
    <submittedName>
        <fullName evidence="5">Flagella synthesis protein FlgN</fullName>
    </submittedName>
</protein>
<comment type="similarity">
    <text evidence="2">Belongs to the FlgN family.</text>
</comment>
<comment type="function">
    <text evidence="1">Required for the efficient initiation of filament assembly.</text>
</comment>
<dbReference type="GO" id="GO:0044780">
    <property type="term" value="P:bacterial-type flagellum assembly"/>
    <property type="evidence" value="ECO:0007669"/>
    <property type="project" value="InterPro"/>
</dbReference>
<accession>A0A1G8HFR7</accession>
<evidence type="ECO:0000313" key="5">
    <source>
        <dbReference type="EMBL" id="SDI05422.1"/>
    </source>
</evidence>
<evidence type="ECO:0000256" key="4">
    <source>
        <dbReference type="SAM" id="MobiDB-lite"/>
    </source>
</evidence>
<dbReference type="AlphaFoldDB" id="A0A1G8HFR7"/>
<keyword evidence="5" id="KW-0969">Cilium</keyword>
<dbReference type="Proteomes" id="UP000198607">
    <property type="component" value="Unassembled WGS sequence"/>
</dbReference>
<dbReference type="SUPFAM" id="SSF140566">
    <property type="entry name" value="FlgN-like"/>
    <property type="match status" value="1"/>
</dbReference>
<dbReference type="InterPro" id="IPR036679">
    <property type="entry name" value="FlgN-like_sf"/>
</dbReference>
<reference evidence="5 6" key="1">
    <citation type="submission" date="2016-10" db="EMBL/GenBank/DDBJ databases">
        <authorList>
            <person name="de Groot N.N."/>
        </authorList>
    </citation>
    <scope>NUCLEOTIDE SEQUENCE [LARGE SCALE GENOMIC DNA]</scope>
    <source>
        <strain evidence="5 6">DSM 5885</strain>
    </source>
</reference>
<dbReference type="Gene3D" id="1.20.58.300">
    <property type="entry name" value="FlgN-like"/>
    <property type="match status" value="1"/>
</dbReference>
<dbReference type="STRING" id="83767.SAMN05660652_02783"/>
<gene>
    <name evidence="5" type="ORF">SAMN05660652_02783</name>
</gene>
<keyword evidence="3" id="KW-1005">Bacterial flagellum biogenesis</keyword>
<organism evidence="5 6">
    <name type="scientific">Propionivibrio dicarboxylicus</name>
    <dbReference type="NCBI Taxonomy" id="83767"/>
    <lineage>
        <taxon>Bacteria</taxon>
        <taxon>Pseudomonadati</taxon>
        <taxon>Pseudomonadota</taxon>
        <taxon>Betaproteobacteria</taxon>
        <taxon>Rhodocyclales</taxon>
        <taxon>Rhodocyclaceae</taxon>
        <taxon>Propionivibrio</taxon>
    </lineage>
</organism>
<dbReference type="EMBL" id="FNCY01000012">
    <property type="protein sequence ID" value="SDI05422.1"/>
    <property type="molecule type" value="Genomic_DNA"/>
</dbReference>
<keyword evidence="5" id="KW-0966">Cell projection</keyword>
<evidence type="ECO:0000256" key="3">
    <source>
        <dbReference type="ARBA" id="ARBA00022795"/>
    </source>
</evidence>
<dbReference type="Pfam" id="PF05130">
    <property type="entry name" value="FlgN"/>
    <property type="match status" value="1"/>
</dbReference>